<dbReference type="GO" id="GO:0016020">
    <property type="term" value="C:membrane"/>
    <property type="evidence" value="ECO:0007669"/>
    <property type="project" value="InterPro"/>
</dbReference>
<dbReference type="EMBL" id="CP021434">
    <property type="protein sequence ID" value="ARU60810.1"/>
    <property type="molecule type" value="Genomic_DNA"/>
</dbReference>
<keyword evidence="3" id="KW-1185">Reference proteome</keyword>
<protein>
    <recommendedName>
        <fullName evidence="1">Regulatory protein YycH-like domain-containing protein</fullName>
    </recommendedName>
</protein>
<dbReference type="OrthoDB" id="2388036at2"/>
<evidence type="ECO:0000313" key="2">
    <source>
        <dbReference type="EMBL" id="ARU60810.1"/>
    </source>
</evidence>
<reference evidence="3" key="1">
    <citation type="submission" date="2017-05" db="EMBL/GenBank/DDBJ databases">
        <authorList>
            <person name="Sung H."/>
        </authorList>
    </citation>
    <scope>NUCLEOTIDE SEQUENCE [LARGE SCALE GENOMIC DNA]</scope>
    <source>
        <strain evidence="3">AR23208</strain>
    </source>
</reference>
<dbReference type="Gene3D" id="2.40.128.690">
    <property type="entry name" value="YycH protein, domain 3-like"/>
    <property type="match status" value="1"/>
</dbReference>
<dbReference type="Pfam" id="PF09648">
    <property type="entry name" value="YycI"/>
    <property type="match status" value="1"/>
</dbReference>
<evidence type="ECO:0000313" key="3">
    <source>
        <dbReference type="Proteomes" id="UP000195437"/>
    </source>
</evidence>
<dbReference type="Proteomes" id="UP000195437">
    <property type="component" value="Chromosome"/>
</dbReference>
<dbReference type="KEGG" id="tum:CBW65_06670"/>
<organism evidence="2 3">
    <name type="scientific">Tumebacillus avium</name>
    <dbReference type="NCBI Taxonomy" id="1903704"/>
    <lineage>
        <taxon>Bacteria</taxon>
        <taxon>Bacillati</taxon>
        <taxon>Bacillota</taxon>
        <taxon>Bacilli</taxon>
        <taxon>Bacillales</taxon>
        <taxon>Alicyclobacillaceae</taxon>
        <taxon>Tumebacillus</taxon>
    </lineage>
</organism>
<dbReference type="AlphaFoldDB" id="A0A1Y0IKK7"/>
<name>A0A1Y0IKK7_9BACL</name>
<evidence type="ECO:0000259" key="1">
    <source>
        <dbReference type="Pfam" id="PF09648"/>
    </source>
</evidence>
<dbReference type="InterPro" id="IPR018604">
    <property type="entry name" value="YycI-like"/>
</dbReference>
<dbReference type="RefSeq" id="WP_087456199.1">
    <property type="nucleotide sequence ID" value="NZ_CP021434.1"/>
</dbReference>
<feature type="domain" description="Regulatory protein YycH-like" evidence="1">
    <location>
        <begin position="41"/>
        <end position="283"/>
    </location>
</feature>
<sequence length="293" mass="33370">MDWSKAKTYLILTFLLLDLVLGYQYYTSQQEALGYVQSFDTQLEELKEVLRERKMMIVTEVPKETPVLNFIQVWHPKEPIQQIAGKILQDERLVENDQSRGTMKFRSLEGDFEVTPDGFFRLNFEPGLMKAEKDLGTKRGQYALQRVAPYVWNGAMYKEDVALNNFAKGTTTLRYLQSYQRYPIFSAVLEINLQNAEIISYKQKALEVGAEEEVGQRVISAIGAIRTVAETFDPAAVTDPSGIAAIHDVKLGYYSQNYVGADVWYLAPMWRIVTDGKVFYVNALTGQLEDNGT</sequence>
<proteinExistence type="predicted"/>
<accession>A0A1Y0IKK7</accession>
<gene>
    <name evidence="2" type="ORF">CBW65_06670</name>
</gene>